<evidence type="ECO:0000256" key="1">
    <source>
        <dbReference type="SAM" id="MobiDB-lite"/>
    </source>
</evidence>
<proteinExistence type="predicted"/>
<dbReference type="OrthoDB" id="3201807at2759"/>
<keyword evidence="2" id="KW-0812">Transmembrane</keyword>
<accession>A0A166U2C8</accession>
<dbReference type="AlphaFoldDB" id="A0A166U2C8"/>
<dbReference type="EMBL" id="KV417490">
    <property type="protein sequence ID" value="KZP31240.1"/>
    <property type="molecule type" value="Genomic_DNA"/>
</dbReference>
<gene>
    <name evidence="3" type="ORF">FIBSPDRAFT_1037695</name>
</gene>
<evidence type="ECO:0000313" key="3">
    <source>
        <dbReference type="EMBL" id="KZP31240.1"/>
    </source>
</evidence>
<keyword evidence="2" id="KW-1133">Transmembrane helix</keyword>
<evidence type="ECO:0000256" key="2">
    <source>
        <dbReference type="SAM" id="Phobius"/>
    </source>
</evidence>
<dbReference type="Proteomes" id="UP000076532">
    <property type="component" value="Unassembled WGS sequence"/>
</dbReference>
<reference evidence="3 4" key="1">
    <citation type="journal article" date="2016" name="Mol. Biol. Evol.">
        <title>Comparative Genomics of Early-Diverging Mushroom-Forming Fungi Provides Insights into the Origins of Lignocellulose Decay Capabilities.</title>
        <authorList>
            <person name="Nagy L.G."/>
            <person name="Riley R."/>
            <person name="Tritt A."/>
            <person name="Adam C."/>
            <person name="Daum C."/>
            <person name="Floudas D."/>
            <person name="Sun H."/>
            <person name="Yadav J.S."/>
            <person name="Pangilinan J."/>
            <person name="Larsson K.H."/>
            <person name="Matsuura K."/>
            <person name="Barry K."/>
            <person name="Labutti K."/>
            <person name="Kuo R."/>
            <person name="Ohm R.A."/>
            <person name="Bhattacharya S.S."/>
            <person name="Shirouzu T."/>
            <person name="Yoshinaga Y."/>
            <person name="Martin F.M."/>
            <person name="Grigoriev I.V."/>
            <person name="Hibbett D.S."/>
        </authorList>
    </citation>
    <scope>NUCLEOTIDE SEQUENCE [LARGE SCALE GENOMIC DNA]</scope>
    <source>
        <strain evidence="3 4">CBS 109695</strain>
    </source>
</reference>
<keyword evidence="4" id="KW-1185">Reference proteome</keyword>
<name>A0A166U2C8_9AGAM</name>
<evidence type="ECO:0000313" key="4">
    <source>
        <dbReference type="Proteomes" id="UP000076532"/>
    </source>
</evidence>
<keyword evidence="2" id="KW-0472">Membrane</keyword>
<feature type="region of interest" description="Disordered" evidence="1">
    <location>
        <begin position="177"/>
        <end position="211"/>
    </location>
</feature>
<feature type="transmembrane region" description="Helical" evidence="2">
    <location>
        <begin position="60"/>
        <end position="78"/>
    </location>
</feature>
<sequence length="229" mass="25364">MPLVINRAFIRHLWAQQTFTSTAKTEQLLRPELEPNGTLALGDFEKAVEFYPGDQRRLPGFYGVTFTAVAGLSVYGLVRRRQGRWPLRKALLAGFLGLCHGVGFGQYKQLQASVDFVNTLEDGAGFLKPSIMCMYALVKDEKAKAIDKEVIRSSSIADNATNLMKKRGAQSEPSLFEAQGNPVVQHKDPWDITDPSSSTPGAPTTDDDERARAQAEFDAMLEKERRGVD</sequence>
<organism evidence="3 4">
    <name type="scientific">Athelia psychrophila</name>
    <dbReference type="NCBI Taxonomy" id="1759441"/>
    <lineage>
        <taxon>Eukaryota</taxon>
        <taxon>Fungi</taxon>
        <taxon>Dikarya</taxon>
        <taxon>Basidiomycota</taxon>
        <taxon>Agaricomycotina</taxon>
        <taxon>Agaricomycetes</taxon>
        <taxon>Agaricomycetidae</taxon>
        <taxon>Atheliales</taxon>
        <taxon>Atheliaceae</taxon>
        <taxon>Athelia</taxon>
    </lineage>
</organism>
<protein>
    <submittedName>
        <fullName evidence="3">Uncharacterized protein</fullName>
    </submittedName>
</protein>